<dbReference type="PANTHER" id="PTHR43133">
    <property type="entry name" value="RNA POLYMERASE ECF-TYPE SIGMA FACTO"/>
    <property type="match status" value="1"/>
</dbReference>
<dbReference type="InterPro" id="IPR039425">
    <property type="entry name" value="RNA_pol_sigma-70-like"/>
</dbReference>
<comment type="similarity">
    <text evidence="1">Belongs to the sigma-70 factor family. ECF subfamily.</text>
</comment>
<dbReference type="InterPro" id="IPR013325">
    <property type="entry name" value="RNA_pol_sigma_r2"/>
</dbReference>
<keyword evidence="2" id="KW-0805">Transcription regulation</keyword>
<reference evidence="7" key="2">
    <citation type="journal article" date="2021" name="PeerJ">
        <title>Extensive microbial diversity within the chicken gut microbiome revealed by metagenomics and culture.</title>
        <authorList>
            <person name="Gilroy R."/>
            <person name="Ravi A."/>
            <person name="Getino M."/>
            <person name="Pursley I."/>
            <person name="Horton D.L."/>
            <person name="Alikhan N.F."/>
            <person name="Baker D."/>
            <person name="Gharbi K."/>
            <person name="Hall N."/>
            <person name="Watson M."/>
            <person name="Adriaenssens E.M."/>
            <person name="Foster-Nyarko E."/>
            <person name="Jarju S."/>
            <person name="Secka A."/>
            <person name="Antonio M."/>
            <person name="Oren A."/>
            <person name="Chaudhuri R.R."/>
            <person name="La Ragione R."/>
            <person name="Hildebrand F."/>
            <person name="Pallen M.J."/>
        </authorList>
    </citation>
    <scope>NUCLEOTIDE SEQUENCE</scope>
    <source>
        <strain evidence="7">ChiHjej12B11-7776</strain>
    </source>
</reference>
<evidence type="ECO:0000313" key="7">
    <source>
        <dbReference type="EMBL" id="HIU91042.1"/>
    </source>
</evidence>
<organism evidence="7 8">
    <name type="scientific">Candidatus Fimimonas merdipullorum</name>
    <dbReference type="NCBI Taxonomy" id="2840822"/>
    <lineage>
        <taxon>Bacteria</taxon>
        <taxon>Pseudomonadati</taxon>
        <taxon>Myxococcota</taxon>
        <taxon>Myxococcia</taxon>
        <taxon>Myxococcales</taxon>
        <taxon>Cystobacterineae</taxon>
        <taxon>Myxococcaceae</taxon>
        <taxon>Myxococcaceae incertae sedis</taxon>
        <taxon>Candidatus Fimimonas</taxon>
    </lineage>
</organism>
<feature type="domain" description="RNA polymerase sigma factor 70 region 4 type 2" evidence="6">
    <location>
        <begin position="123"/>
        <end position="173"/>
    </location>
</feature>
<dbReference type="InterPro" id="IPR013324">
    <property type="entry name" value="RNA_pol_sigma_r3/r4-like"/>
</dbReference>
<keyword evidence="4" id="KW-0804">Transcription</keyword>
<dbReference type="NCBIfam" id="TIGR02937">
    <property type="entry name" value="sigma70-ECF"/>
    <property type="match status" value="1"/>
</dbReference>
<dbReference type="InterPro" id="IPR036388">
    <property type="entry name" value="WH-like_DNA-bd_sf"/>
</dbReference>
<dbReference type="GO" id="GO:0006352">
    <property type="term" value="P:DNA-templated transcription initiation"/>
    <property type="evidence" value="ECO:0007669"/>
    <property type="project" value="InterPro"/>
</dbReference>
<dbReference type="Gene3D" id="1.10.1740.10">
    <property type="match status" value="1"/>
</dbReference>
<dbReference type="GO" id="GO:0016987">
    <property type="term" value="F:sigma factor activity"/>
    <property type="evidence" value="ECO:0007669"/>
    <property type="project" value="UniProtKB-KW"/>
</dbReference>
<dbReference type="GO" id="GO:0003677">
    <property type="term" value="F:DNA binding"/>
    <property type="evidence" value="ECO:0007669"/>
    <property type="project" value="InterPro"/>
</dbReference>
<dbReference type="InterPro" id="IPR013249">
    <property type="entry name" value="RNA_pol_sigma70_r4_t2"/>
</dbReference>
<dbReference type="SUPFAM" id="SSF88659">
    <property type="entry name" value="Sigma3 and sigma4 domains of RNA polymerase sigma factors"/>
    <property type="match status" value="1"/>
</dbReference>
<dbReference type="AlphaFoldDB" id="A0A9D1MXK8"/>
<dbReference type="Pfam" id="PF08281">
    <property type="entry name" value="Sigma70_r4_2"/>
    <property type="match status" value="1"/>
</dbReference>
<dbReference type="PANTHER" id="PTHR43133:SF51">
    <property type="entry name" value="RNA POLYMERASE SIGMA FACTOR"/>
    <property type="match status" value="1"/>
</dbReference>
<evidence type="ECO:0000256" key="4">
    <source>
        <dbReference type="ARBA" id="ARBA00023163"/>
    </source>
</evidence>
<evidence type="ECO:0000259" key="5">
    <source>
        <dbReference type="Pfam" id="PF04542"/>
    </source>
</evidence>
<accession>A0A9D1MXK8</accession>
<dbReference type="InterPro" id="IPR014284">
    <property type="entry name" value="RNA_pol_sigma-70_dom"/>
</dbReference>
<reference evidence="7" key="1">
    <citation type="submission" date="2020-10" db="EMBL/GenBank/DDBJ databases">
        <authorList>
            <person name="Gilroy R."/>
        </authorList>
    </citation>
    <scope>NUCLEOTIDE SEQUENCE</scope>
    <source>
        <strain evidence="7">ChiHjej12B11-7776</strain>
    </source>
</reference>
<evidence type="ECO:0000256" key="2">
    <source>
        <dbReference type="ARBA" id="ARBA00023015"/>
    </source>
</evidence>
<feature type="domain" description="RNA polymerase sigma-70 region 2" evidence="5">
    <location>
        <begin position="29"/>
        <end position="96"/>
    </location>
</feature>
<gene>
    <name evidence="7" type="ORF">IAC72_03435</name>
</gene>
<evidence type="ECO:0000313" key="8">
    <source>
        <dbReference type="Proteomes" id="UP000886852"/>
    </source>
</evidence>
<dbReference type="Gene3D" id="1.10.10.10">
    <property type="entry name" value="Winged helix-like DNA-binding domain superfamily/Winged helix DNA-binding domain"/>
    <property type="match status" value="1"/>
</dbReference>
<dbReference type="Proteomes" id="UP000886852">
    <property type="component" value="Unassembled WGS sequence"/>
</dbReference>
<dbReference type="SUPFAM" id="SSF88946">
    <property type="entry name" value="Sigma2 domain of RNA polymerase sigma factors"/>
    <property type="match status" value="1"/>
</dbReference>
<evidence type="ECO:0000256" key="1">
    <source>
        <dbReference type="ARBA" id="ARBA00010641"/>
    </source>
</evidence>
<name>A0A9D1MXK8_9BACT</name>
<sequence length="180" mass="20365">MQLQKKIRAADIENYIAEVSVSSEALGKLYEAISPSVYAYALTVTRNANDAMDVLHDCVVKVYEKAPYYKANGKPMAWIISIAKNLCYDKFRRQSRFCDMTEEQLEGYFADNDAMSAEDRAVVRECLYRLDSDERTVVVLHAVSGLKHIEIAKLLQLPLSTVLSKYSRSIKKLKGVLSEV</sequence>
<dbReference type="EMBL" id="DVOC01000058">
    <property type="protein sequence ID" value="HIU91042.1"/>
    <property type="molecule type" value="Genomic_DNA"/>
</dbReference>
<evidence type="ECO:0000259" key="6">
    <source>
        <dbReference type="Pfam" id="PF08281"/>
    </source>
</evidence>
<proteinExistence type="inferred from homology"/>
<keyword evidence="3" id="KW-0731">Sigma factor</keyword>
<comment type="caution">
    <text evidence="7">The sequence shown here is derived from an EMBL/GenBank/DDBJ whole genome shotgun (WGS) entry which is preliminary data.</text>
</comment>
<dbReference type="Pfam" id="PF04542">
    <property type="entry name" value="Sigma70_r2"/>
    <property type="match status" value="1"/>
</dbReference>
<dbReference type="CDD" id="cd06171">
    <property type="entry name" value="Sigma70_r4"/>
    <property type="match status" value="1"/>
</dbReference>
<evidence type="ECO:0000256" key="3">
    <source>
        <dbReference type="ARBA" id="ARBA00023082"/>
    </source>
</evidence>
<protein>
    <submittedName>
        <fullName evidence="7">RNA polymerase sigma factor</fullName>
    </submittedName>
</protein>
<dbReference type="InterPro" id="IPR007627">
    <property type="entry name" value="RNA_pol_sigma70_r2"/>
</dbReference>